<dbReference type="eggNOG" id="COG2890">
    <property type="taxonomic scope" value="Bacteria"/>
</dbReference>
<dbReference type="Gene3D" id="3.40.50.150">
    <property type="entry name" value="Vaccinia Virus protein VP39"/>
    <property type="match status" value="1"/>
</dbReference>
<protein>
    <submittedName>
        <fullName evidence="2">Methyltransferase type 11</fullName>
    </submittedName>
</protein>
<dbReference type="HOGENOM" id="CLU_069129_5_2_0"/>
<organism evidence="2 3">
    <name type="scientific">Roseiflexus castenholzii (strain DSM 13941 / HLO8)</name>
    <dbReference type="NCBI Taxonomy" id="383372"/>
    <lineage>
        <taxon>Bacteria</taxon>
        <taxon>Bacillati</taxon>
        <taxon>Chloroflexota</taxon>
        <taxon>Chloroflexia</taxon>
        <taxon>Chloroflexales</taxon>
        <taxon>Roseiflexineae</taxon>
        <taxon>Roseiflexaceae</taxon>
        <taxon>Roseiflexus</taxon>
    </lineage>
</organism>
<gene>
    <name evidence="2" type="ordered locus">Rcas_1298</name>
</gene>
<keyword evidence="3" id="KW-1185">Reference proteome</keyword>
<evidence type="ECO:0000313" key="3">
    <source>
        <dbReference type="Proteomes" id="UP000000263"/>
    </source>
</evidence>
<dbReference type="OrthoDB" id="9783256at2"/>
<dbReference type="SUPFAM" id="SSF53335">
    <property type="entry name" value="S-adenosyl-L-methionine-dependent methyltransferases"/>
    <property type="match status" value="1"/>
</dbReference>
<dbReference type="EMBL" id="CP000804">
    <property type="protein sequence ID" value="ABU57395.1"/>
    <property type="molecule type" value="Genomic_DNA"/>
</dbReference>
<keyword evidence="2" id="KW-0489">Methyltransferase</keyword>
<dbReference type="PANTHER" id="PTHR43464">
    <property type="entry name" value="METHYLTRANSFERASE"/>
    <property type="match status" value="1"/>
</dbReference>
<dbReference type="Gene3D" id="2.20.25.110">
    <property type="entry name" value="S-adenosyl-L-methionine-dependent methyltransferases"/>
    <property type="match status" value="1"/>
</dbReference>
<dbReference type="CDD" id="cd02440">
    <property type="entry name" value="AdoMet_MTases"/>
    <property type="match status" value="1"/>
</dbReference>
<dbReference type="GO" id="GO:0008168">
    <property type="term" value="F:methyltransferase activity"/>
    <property type="evidence" value="ECO:0007669"/>
    <property type="project" value="UniProtKB-KW"/>
</dbReference>
<dbReference type="RefSeq" id="WP_012119825.1">
    <property type="nucleotide sequence ID" value="NC_009767.1"/>
</dbReference>
<feature type="domain" description="Methyltransferase" evidence="1">
    <location>
        <begin position="48"/>
        <end position="158"/>
    </location>
</feature>
<evidence type="ECO:0000259" key="1">
    <source>
        <dbReference type="Pfam" id="PF13649"/>
    </source>
</evidence>
<dbReference type="Proteomes" id="UP000000263">
    <property type="component" value="Chromosome"/>
</dbReference>
<dbReference type="AlphaFoldDB" id="A7NF25"/>
<keyword evidence="2" id="KW-0808">Transferase</keyword>
<dbReference type="GO" id="GO:0032259">
    <property type="term" value="P:methylation"/>
    <property type="evidence" value="ECO:0007669"/>
    <property type="project" value="UniProtKB-KW"/>
</dbReference>
<dbReference type="STRING" id="383372.Rcas_1298"/>
<dbReference type="InterPro" id="IPR041698">
    <property type="entry name" value="Methyltransf_25"/>
</dbReference>
<dbReference type="InterPro" id="IPR029063">
    <property type="entry name" value="SAM-dependent_MTases_sf"/>
</dbReference>
<dbReference type="KEGG" id="rca:Rcas_1298"/>
<reference evidence="2 3" key="1">
    <citation type="submission" date="2007-08" db="EMBL/GenBank/DDBJ databases">
        <title>Complete sequence of Roseiflexus castenholzii DSM 13941.</title>
        <authorList>
            <consortium name="US DOE Joint Genome Institute"/>
            <person name="Copeland A."/>
            <person name="Lucas S."/>
            <person name="Lapidus A."/>
            <person name="Barry K."/>
            <person name="Glavina del Rio T."/>
            <person name="Dalin E."/>
            <person name="Tice H."/>
            <person name="Pitluck S."/>
            <person name="Thompson L.S."/>
            <person name="Brettin T."/>
            <person name="Bruce D."/>
            <person name="Detter J.C."/>
            <person name="Han C."/>
            <person name="Tapia R."/>
            <person name="Schmutz J."/>
            <person name="Larimer F."/>
            <person name="Land M."/>
            <person name="Hauser L."/>
            <person name="Kyrpides N."/>
            <person name="Mikhailova N."/>
            <person name="Bryant D.A."/>
            <person name="Hanada S."/>
            <person name="Tsukatani Y."/>
            <person name="Richardson P."/>
        </authorList>
    </citation>
    <scope>NUCLEOTIDE SEQUENCE [LARGE SCALE GENOMIC DNA]</scope>
    <source>
        <strain evidence="3">DSM 13941 / HLO8</strain>
    </source>
</reference>
<accession>A7NF25</accession>
<evidence type="ECO:0000313" key="2">
    <source>
        <dbReference type="EMBL" id="ABU57395.1"/>
    </source>
</evidence>
<dbReference type="PANTHER" id="PTHR43464:SF75">
    <property type="entry name" value="METHYLTRANSFERASE TYPE 11"/>
    <property type="match status" value="1"/>
</dbReference>
<dbReference type="Pfam" id="PF13649">
    <property type="entry name" value="Methyltransf_25"/>
    <property type="match status" value="1"/>
</dbReference>
<name>A7NF25_ROSCS</name>
<sequence>MPDETSDIYCAYAPFYDGSGQIRFAILFAHYLLGDILPRHPVAGRRALDLACGTGTLALILADAGWLVVGVDRSPAMIAIAGNRAQSVDTAVRPHFIEADMRWLWREMPHTTDEATETLRRGSFDLVTCTYDSLNYMLTEEDLAACFSTAAEALAPEGLFVADMNTRHFLEHDWGEVEIIERPGFIQVNRSRFDPATNCSTMRLIGFVGDDHSGYERFEEIHIERAYPPETVAMLIGAAGLSVEAVYDCFTTQPIGERTQRIAWIARKR</sequence>
<proteinExistence type="predicted"/>